<protein>
    <recommendedName>
        <fullName evidence="7">BZIP domain-containing protein</fullName>
    </recommendedName>
</protein>
<reference evidence="8" key="1">
    <citation type="submission" date="2018-04" db="EMBL/GenBank/DDBJ databases">
        <title>WGS assembly of Panicum hallii.</title>
        <authorList>
            <person name="Lovell J."/>
            <person name="Jenkins J."/>
            <person name="Lowry D."/>
            <person name="Mamidi S."/>
            <person name="Sreedasyam A."/>
            <person name="Weng X."/>
            <person name="Barry K."/>
            <person name="Bonette J."/>
            <person name="Campitelli B."/>
            <person name="Daum C."/>
            <person name="Gordon S."/>
            <person name="Gould B."/>
            <person name="Lipzen A."/>
            <person name="Macqueen A."/>
            <person name="Palacio-Mejia J."/>
            <person name="Plott C."/>
            <person name="Shakirov E."/>
            <person name="Shu S."/>
            <person name="Yoshinaga Y."/>
            <person name="Zane M."/>
            <person name="Rokhsar D."/>
            <person name="Grimwood J."/>
            <person name="Schmutz J."/>
            <person name="Juenger T."/>
        </authorList>
    </citation>
    <scope>NUCLEOTIDE SEQUENCE [LARGE SCALE GENOMIC DNA]</scope>
    <source>
        <strain evidence="8">FIL2</strain>
    </source>
</reference>
<evidence type="ECO:0000256" key="4">
    <source>
        <dbReference type="ARBA" id="ARBA00023163"/>
    </source>
</evidence>
<feature type="region of interest" description="Disordered" evidence="6">
    <location>
        <begin position="105"/>
        <end position="151"/>
    </location>
</feature>
<feature type="compositionally biased region" description="Low complexity" evidence="6">
    <location>
        <begin position="70"/>
        <end position="81"/>
    </location>
</feature>
<dbReference type="InterPro" id="IPR044759">
    <property type="entry name" value="bZIP_RF2"/>
</dbReference>
<sequence length="487" mass="51495">MDEDQGADPARRARLLSPPSGQPQAPRAPALPMDLSSQYQRRFAPSLFLPPMAPRLAPGSGFSAFSNYQGPPALAPPAAGGSHLARSLPKAPLFSTDSLAPLPYSADPAAGVGAGAGAAVPRSPPSLGSEQQGPSASGLPPRGAGHRRSRSDFLVGFSLQNQLPLPVLPAAEGFSKSADAAALEELFRSYRDPKSLSALGSSVDGPSERNSHLGNQMSSRRAWSPADSSDNEAESWGTGGGGGTTTSHPRHCRSLSVDSIMGNLNFGALGQVSPTLPPPSPASGAGGSVPHTGSGPSGSAAAVATSELANGEFTESEMKKIMANDRLAELALADPKRVKRILANRISAAKSKERKVKYMGELERKVHVLQMETSTLSSKATLSQRECEALKVQNSEMRIRLQALEQQAHLKDALNQALSAEVQRLKQAAGEASDAHAPNGSHHHMHRQILEQQLLQLQKQPSEAQKAEQQQPQESEQFKAQQKQWNH</sequence>
<proteinExistence type="predicted"/>
<gene>
    <name evidence="8" type="ORF">PAHAL_2G335400</name>
</gene>
<feature type="region of interest" description="Disordered" evidence="6">
    <location>
        <begin position="59"/>
        <end position="85"/>
    </location>
</feature>
<evidence type="ECO:0000256" key="5">
    <source>
        <dbReference type="ARBA" id="ARBA00023242"/>
    </source>
</evidence>
<dbReference type="EMBL" id="CM008047">
    <property type="protein sequence ID" value="PAN13428.1"/>
    <property type="molecule type" value="Genomic_DNA"/>
</dbReference>
<organism evidence="8">
    <name type="scientific">Panicum hallii</name>
    <dbReference type="NCBI Taxonomy" id="206008"/>
    <lineage>
        <taxon>Eukaryota</taxon>
        <taxon>Viridiplantae</taxon>
        <taxon>Streptophyta</taxon>
        <taxon>Embryophyta</taxon>
        <taxon>Tracheophyta</taxon>
        <taxon>Spermatophyta</taxon>
        <taxon>Magnoliopsida</taxon>
        <taxon>Liliopsida</taxon>
        <taxon>Poales</taxon>
        <taxon>Poaceae</taxon>
        <taxon>PACMAD clade</taxon>
        <taxon>Panicoideae</taxon>
        <taxon>Panicodae</taxon>
        <taxon>Paniceae</taxon>
        <taxon>Panicinae</taxon>
        <taxon>Panicum</taxon>
        <taxon>Panicum sect. Panicum</taxon>
    </lineage>
</organism>
<feature type="region of interest" description="Disordered" evidence="6">
    <location>
        <begin position="1"/>
        <end position="35"/>
    </location>
</feature>
<feature type="domain" description="BZIP" evidence="7">
    <location>
        <begin position="334"/>
        <end position="397"/>
    </location>
</feature>
<dbReference type="InterPro" id="IPR046347">
    <property type="entry name" value="bZIP_sf"/>
</dbReference>
<dbReference type="PANTHER" id="PTHR13690">
    <property type="entry name" value="TRANSCRIPTION FACTOR POSF21-RELATED"/>
    <property type="match status" value="1"/>
</dbReference>
<keyword evidence="3" id="KW-0238">DNA-binding</keyword>
<evidence type="ECO:0000313" key="8">
    <source>
        <dbReference type="EMBL" id="PAN13428.1"/>
    </source>
</evidence>
<keyword evidence="5" id="KW-0539">Nucleus</keyword>
<feature type="compositionally biased region" description="Polar residues" evidence="6">
    <location>
        <begin position="126"/>
        <end position="135"/>
    </location>
</feature>
<comment type="subcellular location">
    <subcellularLocation>
        <location evidence="1">Nucleus</location>
    </subcellularLocation>
</comment>
<dbReference type="Gramene" id="PAN13428">
    <property type="protein sequence ID" value="PAN13428"/>
    <property type="gene ID" value="PAHAL_2G335400"/>
</dbReference>
<evidence type="ECO:0000259" key="7">
    <source>
        <dbReference type="PROSITE" id="PS50217"/>
    </source>
</evidence>
<dbReference type="GO" id="GO:0003677">
    <property type="term" value="F:DNA binding"/>
    <property type="evidence" value="ECO:0007669"/>
    <property type="project" value="UniProtKB-KW"/>
</dbReference>
<dbReference type="Proteomes" id="UP000243499">
    <property type="component" value="Chromosome 2"/>
</dbReference>
<keyword evidence="4" id="KW-0804">Transcription</keyword>
<keyword evidence="2" id="KW-0805">Transcription regulation</keyword>
<evidence type="ECO:0000256" key="6">
    <source>
        <dbReference type="SAM" id="MobiDB-lite"/>
    </source>
</evidence>
<dbReference type="AlphaFoldDB" id="A0A2S3H1B7"/>
<accession>A0A2S3H1B7</accession>
<dbReference type="GO" id="GO:0003700">
    <property type="term" value="F:DNA-binding transcription factor activity"/>
    <property type="evidence" value="ECO:0007669"/>
    <property type="project" value="InterPro"/>
</dbReference>
<evidence type="ECO:0000256" key="2">
    <source>
        <dbReference type="ARBA" id="ARBA00023015"/>
    </source>
</evidence>
<dbReference type="SMART" id="SM00338">
    <property type="entry name" value="BRLZ"/>
    <property type="match status" value="1"/>
</dbReference>
<dbReference type="Gene3D" id="1.20.5.170">
    <property type="match status" value="1"/>
</dbReference>
<feature type="region of interest" description="Disordered" evidence="6">
    <location>
        <begin position="194"/>
        <end position="253"/>
    </location>
</feature>
<dbReference type="PROSITE" id="PS50217">
    <property type="entry name" value="BZIP"/>
    <property type="match status" value="1"/>
</dbReference>
<feature type="region of interest" description="Disordered" evidence="6">
    <location>
        <begin position="425"/>
        <end position="487"/>
    </location>
</feature>
<name>A0A2S3H1B7_9POAL</name>
<feature type="compositionally biased region" description="Low complexity" evidence="6">
    <location>
        <begin position="288"/>
        <end position="302"/>
    </location>
</feature>
<dbReference type="PANTHER" id="PTHR13690:SF116">
    <property type="entry name" value="BZIP TRANSCRIPTION FACTOR"/>
    <property type="match status" value="1"/>
</dbReference>
<dbReference type="CDD" id="cd14703">
    <property type="entry name" value="bZIP_plant_RF2"/>
    <property type="match status" value="1"/>
</dbReference>
<feature type="compositionally biased region" description="Polar residues" evidence="6">
    <location>
        <begin position="212"/>
        <end position="221"/>
    </location>
</feature>
<dbReference type="GO" id="GO:0005634">
    <property type="term" value="C:nucleus"/>
    <property type="evidence" value="ECO:0007669"/>
    <property type="project" value="UniProtKB-SubCell"/>
</dbReference>
<dbReference type="InterPro" id="IPR004827">
    <property type="entry name" value="bZIP"/>
</dbReference>
<evidence type="ECO:0000256" key="1">
    <source>
        <dbReference type="ARBA" id="ARBA00004123"/>
    </source>
</evidence>
<evidence type="ECO:0000256" key="3">
    <source>
        <dbReference type="ARBA" id="ARBA00023125"/>
    </source>
</evidence>
<dbReference type="Pfam" id="PF00170">
    <property type="entry name" value="bZIP_1"/>
    <property type="match status" value="1"/>
</dbReference>
<feature type="compositionally biased region" description="Low complexity" evidence="6">
    <location>
        <begin position="450"/>
        <end position="487"/>
    </location>
</feature>
<feature type="region of interest" description="Disordered" evidence="6">
    <location>
        <begin position="270"/>
        <end position="303"/>
    </location>
</feature>
<dbReference type="SUPFAM" id="SSF57959">
    <property type="entry name" value="Leucine zipper domain"/>
    <property type="match status" value="1"/>
</dbReference>